<dbReference type="CDD" id="cd00042">
    <property type="entry name" value="CY"/>
    <property type="match status" value="1"/>
</dbReference>
<dbReference type="PROSITE" id="PS00287">
    <property type="entry name" value="CYSTATIN"/>
    <property type="match status" value="1"/>
</dbReference>
<evidence type="ECO:0000259" key="5">
    <source>
        <dbReference type="SMART" id="SM00043"/>
    </source>
</evidence>
<dbReference type="GO" id="GO:0006972">
    <property type="term" value="P:hyperosmotic response"/>
    <property type="evidence" value="ECO:0007669"/>
    <property type="project" value="UniProtKB-ARBA"/>
</dbReference>
<dbReference type="InterPro" id="IPR027214">
    <property type="entry name" value="Cystatin"/>
</dbReference>
<name>A0AAN9JTJ9_CANGL</name>
<dbReference type="Proteomes" id="UP001367508">
    <property type="component" value="Unassembled WGS sequence"/>
</dbReference>
<dbReference type="EMBL" id="JAYMYQ010000011">
    <property type="protein sequence ID" value="KAK7304883.1"/>
    <property type="molecule type" value="Genomic_DNA"/>
</dbReference>
<evidence type="ECO:0000256" key="3">
    <source>
        <dbReference type="ARBA" id="ARBA00022704"/>
    </source>
</evidence>
<dbReference type="SUPFAM" id="SSF54403">
    <property type="entry name" value="Cystatin/monellin"/>
    <property type="match status" value="1"/>
</dbReference>
<reference evidence="6 7" key="1">
    <citation type="submission" date="2024-01" db="EMBL/GenBank/DDBJ databases">
        <title>The genomes of 5 underutilized Papilionoideae crops provide insights into root nodulation and disease resistanc.</title>
        <authorList>
            <person name="Jiang F."/>
        </authorList>
    </citation>
    <scope>NUCLEOTIDE SEQUENCE [LARGE SCALE GENOMIC DNA]</scope>
    <source>
        <strain evidence="6">LVBAO_FW01</strain>
        <tissue evidence="6">Leaves</tissue>
    </source>
</reference>
<evidence type="ECO:0000256" key="2">
    <source>
        <dbReference type="ARBA" id="ARBA00022690"/>
    </source>
</evidence>
<dbReference type="PANTHER" id="PTHR11413:SF116">
    <property type="entry name" value="MULTICYSTATIN"/>
    <property type="match status" value="1"/>
</dbReference>
<comment type="caution">
    <text evidence="6">The sequence shown here is derived from an EMBL/GenBank/DDBJ whole genome shotgun (WGS) entry which is preliminary data.</text>
</comment>
<evidence type="ECO:0000313" key="6">
    <source>
        <dbReference type="EMBL" id="KAK7304883.1"/>
    </source>
</evidence>
<dbReference type="GO" id="GO:0004869">
    <property type="term" value="F:cysteine-type endopeptidase inhibitor activity"/>
    <property type="evidence" value="ECO:0007669"/>
    <property type="project" value="UniProtKB-KW"/>
</dbReference>
<dbReference type="InterPro" id="IPR018073">
    <property type="entry name" value="Prot_inh_cystat_CS"/>
</dbReference>
<protein>
    <recommendedName>
        <fullName evidence="4">Cysteine proteinase inhibitor</fullName>
    </recommendedName>
</protein>
<keyword evidence="3 4" id="KW-0789">Thiol protease inhibitor</keyword>
<sequence length="128" mass="14137">MLGVYETVFLSLSLYSVTSKREKRELMAGLLGGAGDVAGSQNSVEIDSLARFAVEEHNKKQNALLEFGRVINAKQQVVAGTLYHITLEAKEGGNKKVYETKVWEKAWLNFKEVQEFKLVGDAPAESST</sequence>
<evidence type="ECO:0000256" key="4">
    <source>
        <dbReference type="RuleBase" id="RU362130"/>
    </source>
</evidence>
<dbReference type="AlphaFoldDB" id="A0AAN9JTJ9"/>
<dbReference type="GO" id="GO:0009414">
    <property type="term" value="P:response to water deprivation"/>
    <property type="evidence" value="ECO:0007669"/>
    <property type="project" value="UniProtKB-ARBA"/>
</dbReference>
<keyword evidence="7" id="KW-1185">Reference proteome</keyword>
<accession>A0AAN9JTJ9</accession>
<feature type="domain" description="Cystatin" evidence="5">
    <location>
        <begin position="29"/>
        <end position="119"/>
    </location>
</feature>
<organism evidence="6 7">
    <name type="scientific">Canavalia gladiata</name>
    <name type="common">Sword bean</name>
    <name type="synonym">Dolichos gladiatus</name>
    <dbReference type="NCBI Taxonomy" id="3824"/>
    <lineage>
        <taxon>Eukaryota</taxon>
        <taxon>Viridiplantae</taxon>
        <taxon>Streptophyta</taxon>
        <taxon>Embryophyta</taxon>
        <taxon>Tracheophyta</taxon>
        <taxon>Spermatophyta</taxon>
        <taxon>Magnoliopsida</taxon>
        <taxon>eudicotyledons</taxon>
        <taxon>Gunneridae</taxon>
        <taxon>Pentapetalae</taxon>
        <taxon>rosids</taxon>
        <taxon>fabids</taxon>
        <taxon>Fabales</taxon>
        <taxon>Fabaceae</taxon>
        <taxon>Papilionoideae</taxon>
        <taxon>50 kb inversion clade</taxon>
        <taxon>NPAAA clade</taxon>
        <taxon>indigoferoid/millettioid clade</taxon>
        <taxon>Phaseoleae</taxon>
        <taxon>Canavalia</taxon>
    </lineage>
</organism>
<dbReference type="InterPro" id="IPR000010">
    <property type="entry name" value="Cystatin_dom"/>
</dbReference>
<dbReference type="FunFam" id="3.10.450.10:FF:000011">
    <property type="entry name" value="Cysteine proteinase inhibitor"/>
    <property type="match status" value="1"/>
</dbReference>
<dbReference type="PANTHER" id="PTHR11413">
    <property type="entry name" value="CYSTATIN FAMILY MEMBER"/>
    <property type="match status" value="1"/>
</dbReference>
<proteinExistence type="inferred from homology"/>
<dbReference type="GO" id="GO:0009409">
    <property type="term" value="P:response to cold"/>
    <property type="evidence" value="ECO:0007669"/>
    <property type="project" value="UniProtKB-ARBA"/>
</dbReference>
<comment type="similarity">
    <text evidence="1 4">Belongs to the cystatin family. Phytocystatin subfamily.</text>
</comment>
<keyword evidence="2 4" id="KW-0646">Protease inhibitor</keyword>
<dbReference type="Pfam" id="PF16845">
    <property type="entry name" value="SQAPI"/>
    <property type="match status" value="1"/>
</dbReference>
<gene>
    <name evidence="6" type="ORF">VNO77_42776</name>
</gene>
<evidence type="ECO:0000313" key="7">
    <source>
        <dbReference type="Proteomes" id="UP001367508"/>
    </source>
</evidence>
<dbReference type="InterPro" id="IPR046350">
    <property type="entry name" value="Cystatin_sf"/>
</dbReference>
<dbReference type="SMART" id="SM00043">
    <property type="entry name" value="CY"/>
    <property type="match status" value="1"/>
</dbReference>
<evidence type="ECO:0000256" key="1">
    <source>
        <dbReference type="ARBA" id="ARBA00007233"/>
    </source>
</evidence>
<dbReference type="Gene3D" id="3.10.450.10">
    <property type="match status" value="1"/>
</dbReference>